<reference evidence="4 5" key="1">
    <citation type="submission" date="2017-02" db="EMBL/GenBank/DDBJ databases">
        <title>Ketogulonicigenium robustum SPU B003 Genome sequencing and assembly.</title>
        <authorList>
            <person name="Li Y."/>
            <person name="Liu L."/>
            <person name="Wang C."/>
            <person name="Zhang M."/>
            <person name="Zhang T."/>
            <person name="Zhang Y."/>
        </authorList>
    </citation>
    <scope>NUCLEOTIDE SEQUENCE [LARGE SCALE GENOMIC DNA]</scope>
    <source>
        <strain evidence="4 5">SPU_B003</strain>
    </source>
</reference>
<keyword evidence="5" id="KW-1185">Reference proteome</keyword>
<feature type="compositionally biased region" description="Basic and acidic residues" evidence="1">
    <location>
        <begin position="82"/>
        <end position="99"/>
    </location>
</feature>
<evidence type="ECO:0000256" key="1">
    <source>
        <dbReference type="SAM" id="MobiDB-lite"/>
    </source>
</evidence>
<dbReference type="InterPro" id="IPR034154">
    <property type="entry name" value="TOPRIM_DnaG/twinkle"/>
</dbReference>
<dbReference type="Proteomes" id="UP000242447">
    <property type="component" value="Chromosome"/>
</dbReference>
<accession>A0A1W6NWP9</accession>
<gene>
    <name evidence="4" type="ORF">BVG79_00170</name>
</gene>
<sequence>MTEAERVTRALNGEWRGNNGLAPCPICQPEGRRDQRALSLSDSAGRLLCHCHKSGCAVLSELQVRGLIDGKGAPSAPPDPAAEARRRAEEKRRDARRRESARTLFAEGVSCFLTPAQTYLESRGLTGMHFNRLRSTLRYHPSVLHSPSGLHLPAMLAQIRGPKGEALGIHRTFLKPDGSGKADVEPAKMMLGPSSGGAVRFGPDNRVIALAEGIETALSVSRSSRMTVWATLSTSGLKGLILPPAPVAEVVIIAADHDDAGLSAAEIVAGRLEAEGRAVSIIHPQKQGTDFNDLLRGDA</sequence>
<feature type="domain" description="DUF7146" evidence="3">
    <location>
        <begin position="95"/>
        <end position="201"/>
    </location>
</feature>
<dbReference type="Pfam" id="PF13362">
    <property type="entry name" value="Toprim_3"/>
    <property type="match status" value="1"/>
</dbReference>
<proteinExistence type="predicted"/>
<dbReference type="AlphaFoldDB" id="A0A1W6NWP9"/>
<dbReference type="STRING" id="92947.BVG79_00170"/>
<dbReference type="EMBL" id="CP019937">
    <property type="protein sequence ID" value="ARO13530.1"/>
    <property type="molecule type" value="Genomic_DNA"/>
</dbReference>
<name>A0A1W6NWP9_9RHOB</name>
<protein>
    <submittedName>
        <fullName evidence="4">Virulence-associated protein E</fullName>
    </submittedName>
</protein>
<dbReference type="OrthoDB" id="9811157at2"/>
<evidence type="ECO:0000313" key="4">
    <source>
        <dbReference type="EMBL" id="ARO13530.1"/>
    </source>
</evidence>
<dbReference type="InterPro" id="IPR055570">
    <property type="entry name" value="DUF7146"/>
</dbReference>
<evidence type="ECO:0000259" key="3">
    <source>
        <dbReference type="Pfam" id="PF23639"/>
    </source>
</evidence>
<dbReference type="Gene3D" id="3.40.1360.10">
    <property type="match status" value="1"/>
</dbReference>
<organism evidence="4 5">
    <name type="scientific">Ketogulonicigenium robustum</name>
    <dbReference type="NCBI Taxonomy" id="92947"/>
    <lineage>
        <taxon>Bacteria</taxon>
        <taxon>Pseudomonadati</taxon>
        <taxon>Pseudomonadota</taxon>
        <taxon>Alphaproteobacteria</taxon>
        <taxon>Rhodobacterales</taxon>
        <taxon>Roseobacteraceae</taxon>
        <taxon>Ketogulonicigenium</taxon>
    </lineage>
</organism>
<dbReference type="InterPro" id="IPR006171">
    <property type="entry name" value="TOPRIM_dom"/>
</dbReference>
<dbReference type="Pfam" id="PF23639">
    <property type="entry name" value="DUF7146"/>
    <property type="match status" value="1"/>
</dbReference>
<dbReference type="KEGG" id="kro:BVG79_00170"/>
<dbReference type="CDD" id="cd01029">
    <property type="entry name" value="TOPRIM_primases"/>
    <property type="match status" value="1"/>
</dbReference>
<evidence type="ECO:0000313" key="5">
    <source>
        <dbReference type="Proteomes" id="UP000242447"/>
    </source>
</evidence>
<evidence type="ECO:0000259" key="2">
    <source>
        <dbReference type="Pfam" id="PF13362"/>
    </source>
</evidence>
<feature type="domain" description="Toprim" evidence="2">
    <location>
        <begin position="208"/>
        <end position="296"/>
    </location>
</feature>
<feature type="region of interest" description="Disordered" evidence="1">
    <location>
        <begin position="69"/>
        <end position="99"/>
    </location>
</feature>
<dbReference type="RefSeq" id="WP_085785239.1">
    <property type="nucleotide sequence ID" value="NZ_CP019937.1"/>
</dbReference>